<dbReference type="EMBL" id="BGPR01066309">
    <property type="protein sequence ID" value="GBO40894.1"/>
    <property type="molecule type" value="Genomic_DNA"/>
</dbReference>
<feature type="region of interest" description="Disordered" evidence="1">
    <location>
        <begin position="236"/>
        <end position="261"/>
    </location>
</feature>
<evidence type="ECO:0000256" key="1">
    <source>
        <dbReference type="SAM" id="MobiDB-lite"/>
    </source>
</evidence>
<gene>
    <name evidence="3" type="ORF">AVEN_149284_1</name>
    <name evidence="4" type="ORF">AVEN_247358_1</name>
</gene>
<comment type="caution">
    <text evidence="4">The sequence shown here is derived from an EMBL/GenBank/DDBJ whole genome shotgun (WGS) entry which is preliminary data.</text>
</comment>
<keyword evidence="5" id="KW-1185">Reference proteome</keyword>
<feature type="compositionally biased region" description="Polar residues" evidence="1">
    <location>
        <begin position="239"/>
        <end position="249"/>
    </location>
</feature>
<dbReference type="Pfam" id="PF03732">
    <property type="entry name" value="Retrotrans_gag"/>
    <property type="match status" value="1"/>
</dbReference>
<accession>A0A4Y2WW95</accession>
<evidence type="ECO:0000313" key="3">
    <source>
        <dbReference type="EMBL" id="GBO40890.1"/>
    </source>
</evidence>
<evidence type="ECO:0000313" key="4">
    <source>
        <dbReference type="EMBL" id="GBO40894.1"/>
    </source>
</evidence>
<organism evidence="4 5">
    <name type="scientific">Araneus ventricosus</name>
    <name type="common">Orbweaver spider</name>
    <name type="synonym">Epeira ventricosa</name>
    <dbReference type="NCBI Taxonomy" id="182803"/>
    <lineage>
        <taxon>Eukaryota</taxon>
        <taxon>Metazoa</taxon>
        <taxon>Ecdysozoa</taxon>
        <taxon>Arthropoda</taxon>
        <taxon>Chelicerata</taxon>
        <taxon>Arachnida</taxon>
        <taxon>Araneae</taxon>
        <taxon>Araneomorphae</taxon>
        <taxon>Entelegynae</taxon>
        <taxon>Araneoidea</taxon>
        <taxon>Araneidae</taxon>
        <taxon>Araneus</taxon>
    </lineage>
</organism>
<dbReference type="InterPro" id="IPR005162">
    <property type="entry name" value="Retrotrans_gag_dom"/>
</dbReference>
<sequence>MATGQDLGLKNSSLMSMLPTLSGNKVHEFFQTLDEIAILGKWNEEQRLIISKLKLEGKARHYYEASLKSENIDYKKFREHMIEQFKDSHSFSTLFARFSSASQFENESVREFGDLKNIKSQVMIMNPTTFPEAIQLAERIEKKLEIMTPNVNAAAINHQNPSDLAQVIKTTTECYAKSLELVTQQLQALNARLDKVQEISSRPYANNPVRQRQVPTCNYCQIVGHKAPECRKRIRDRGQNQGRYQSNFQRRGPYENRQTLN</sequence>
<dbReference type="Proteomes" id="UP000499080">
    <property type="component" value="Unassembled WGS sequence"/>
</dbReference>
<dbReference type="OrthoDB" id="6464516at2759"/>
<protein>
    <recommendedName>
        <fullName evidence="2">Retrotransposon gag domain-containing protein</fullName>
    </recommendedName>
</protein>
<dbReference type="PANTHER" id="PTHR33223">
    <property type="entry name" value="CCHC-TYPE DOMAIN-CONTAINING PROTEIN"/>
    <property type="match status" value="1"/>
</dbReference>
<evidence type="ECO:0000259" key="2">
    <source>
        <dbReference type="Pfam" id="PF03732"/>
    </source>
</evidence>
<reference evidence="4 5" key="1">
    <citation type="journal article" date="2019" name="Sci. Rep.">
        <title>Orb-weaving spider Araneus ventricosus genome elucidates the spidroin gene catalogue.</title>
        <authorList>
            <person name="Kono N."/>
            <person name="Nakamura H."/>
            <person name="Ohtoshi R."/>
            <person name="Moran D.A.P."/>
            <person name="Shinohara A."/>
            <person name="Yoshida Y."/>
            <person name="Fujiwara M."/>
            <person name="Mori M."/>
            <person name="Tomita M."/>
            <person name="Arakawa K."/>
        </authorList>
    </citation>
    <scope>NUCLEOTIDE SEQUENCE [LARGE SCALE GENOMIC DNA]</scope>
</reference>
<dbReference type="AlphaFoldDB" id="A0A4Y2WW95"/>
<dbReference type="EMBL" id="BGPR01066308">
    <property type="protein sequence ID" value="GBO40890.1"/>
    <property type="molecule type" value="Genomic_DNA"/>
</dbReference>
<proteinExistence type="predicted"/>
<evidence type="ECO:0000313" key="5">
    <source>
        <dbReference type="Proteomes" id="UP000499080"/>
    </source>
</evidence>
<name>A0A4Y2WW95_ARAVE</name>
<feature type="domain" description="Retrotransposon gag" evidence="2">
    <location>
        <begin position="53"/>
        <end position="123"/>
    </location>
</feature>
<dbReference type="PANTHER" id="PTHR33223:SF6">
    <property type="entry name" value="CCHC-TYPE DOMAIN-CONTAINING PROTEIN"/>
    <property type="match status" value="1"/>
</dbReference>